<feature type="compositionally biased region" description="Basic and acidic residues" evidence="9">
    <location>
        <begin position="36"/>
        <end position="45"/>
    </location>
</feature>
<keyword evidence="10" id="KW-1133">Transmembrane helix</keyword>
<dbReference type="EC" id="3.4.19.12" evidence="8"/>
<name>A0ABM3Y9F0_ERIEU</name>
<keyword evidence="12" id="KW-1185">Reference proteome</keyword>
<sequence>MDHQEQEPPASAEARTADTASLEDPEVPLEPAELPLSKDTRDADKAAGPQELAGPAQELPAQRQEPADPAQEPPAQSLDGLKDPSPGADSSQLEPAQQAGSEVETVGASPRPQEPLQSPRARQSEVDFYCVKWIPWKGERTPIITQSTNGPCPLLAIMNILFLQWKVKLPPQKEVITSDELMAHLGDCLLSIKPQEKSEGLQLNFQQNVEDAMTVLPKLATGLDVNVRFTGVSDFEYTPECSIFDLLGIPLYHGWLVDPQSLEAVSAVGKLSYNQLVEKIITCKHSQDTNLVTEGLIAEQFLETTAAQLTYHGLCELTATAKEGELCVFFRNNHFSTMTKHKQQQQPQGAVGLSDLELAQQLQQEEYQQQQVGQPAQVRGPLPQVSLSSSSFSGLIPHPWHSHPALVSTRPRLESGPHHPGGSFYTVISFPFSLCFLIFFFFFWRGDEKIEWGRERERPADLHHHL</sequence>
<evidence type="ECO:0000313" key="13">
    <source>
        <dbReference type="RefSeq" id="XP_060057705.1"/>
    </source>
</evidence>
<reference evidence="13" key="1">
    <citation type="submission" date="2025-08" db="UniProtKB">
        <authorList>
            <consortium name="RefSeq"/>
        </authorList>
    </citation>
    <scope>IDENTIFICATION</scope>
</reference>
<dbReference type="GO" id="GO:0016787">
    <property type="term" value="F:hydrolase activity"/>
    <property type="evidence" value="ECO:0007669"/>
    <property type="project" value="UniProtKB-KW"/>
</dbReference>
<protein>
    <recommendedName>
        <fullName evidence="8">Ubiquitin carboxyl-terminal hydrolase</fullName>
        <ecNumber evidence="8">3.4.19.12</ecNumber>
    </recommendedName>
</protein>
<dbReference type="GeneID" id="103121042"/>
<feature type="transmembrane region" description="Helical" evidence="10">
    <location>
        <begin position="424"/>
        <end position="444"/>
    </location>
</feature>
<keyword evidence="5 8" id="KW-0378">Hydrolase</keyword>
<evidence type="ECO:0000256" key="1">
    <source>
        <dbReference type="ARBA" id="ARBA00000707"/>
    </source>
</evidence>
<gene>
    <name evidence="13" type="primary">MINDY1</name>
</gene>
<dbReference type="InterPro" id="IPR007518">
    <property type="entry name" value="MINDY"/>
</dbReference>
<evidence type="ECO:0000256" key="4">
    <source>
        <dbReference type="ARBA" id="ARBA00022786"/>
    </source>
</evidence>
<evidence type="ECO:0000313" key="12">
    <source>
        <dbReference type="Proteomes" id="UP001652624"/>
    </source>
</evidence>
<dbReference type="Proteomes" id="UP001652624">
    <property type="component" value="Chromosome 11"/>
</dbReference>
<accession>A0ABM3Y9F0</accession>
<keyword evidence="10" id="KW-0472">Membrane</keyword>
<evidence type="ECO:0000256" key="10">
    <source>
        <dbReference type="SAM" id="Phobius"/>
    </source>
</evidence>
<dbReference type="Pfam" id="PF04424">
    <property type="entry name" value="MINDY_DUB"/>
    <property type="match status" value="1"/>
</dbReference>
<feature type="region of interest" description="Disordered" evidence="9">
    <location>
        <begin position="1"/>
        <end position="121"/>
    </location>
</feature>
<comment type="catalytic activity">
    <reaction evidence="1 8">
        <text>Thiol-dependent hydrolysis of ester, thioester, amide, peptide and isopeptide bonds formed by the C-terminal Gly of ubiquitin (a 76-residue protein attached to proteins as an intracellular targeting signal).</text>
        <dbReference type="EC" id="3.4.19.12"/>
    </reaction>
</comment>
<keyword evidence="4 8" id="KW-0833">Ubl conjugation pathway</keyword>
<keyword evidence="6 8" id="KW-0788">Thiol protease</keyword>
<proteinExistence type="inferred from homology"/>
<evidence type="ECO:0000256" key="9">
    <source>
        <dbReference type="SAM" id="MobiDB-lite"/>
    </source>
</evidence>
<evidence type="ECO:0000256" key="8">
    <source>
        <dbReference type="RuleBase" id="RU367139"/>
    </source>
</evidence>
<dbReference type="RefSeq" id="XP_060057705.1">
    <property type="nucleotide sequence ID" value="XM_060201722.1"/>
</dbReference>
<keyword evidence="10" id="KW-0812">Transmembrane</keyword>
<evidence type="ECO:0000256" key="2">
    <source>
        <dbReference type="ARBA" id="ARBA00006616"/>
    </source>
</evidence>
<dbReference type="PANTHER" id="PTHR18063:SF7">
    <property type="entry name" value="UBIQUITIN CARBOXYL-TERMINAL HYDROLASE MINDY-1"/>
    <property type="match status" value="1"/>
</dbReference>
<dbReference type="PANTHER" id="PTHR18063">
    <property type="entry name" value="NF-E2 INDUCIBLE PROTEIN"/>
    <property type="match status" value="1"/>
</dbReference>
<evidence type="ECO:0000256" key="6">
    <source>
        <dbReference type="ARBA" id="ARBA00022807"/>
    </source>
</evidence>
<evidence type="ECO:0000256" key="7">
    <source>
        <dbReference type="ARBA" id="ARBA00037741"/>
    </source>
</evidence>
<evidence type="ECO:0000259" key="11">
    <source>
        <dbReference type="Pfam" id="PF04424"/>
    </source>
</evidence>
<feature type="compositionally biased region" description="Polar residues" evidence="9">
    <location>
        <begin position="88"/>
        <end position="100"/>
    </location>
</feature>
<keyword evidence="3 8" id="KW-0645">Protease</keyword>
<comment type="function">
    <text evidence="7 8">Hydrolase that can specifically remove 'Lys-48'-linked conjugated ubiquitin from proteins. Has exodeubiquitinase activity and has a preference for long polyubiquitin chains. May play a regulatory role at the level of protein turnover.</text>
</comment>
<dbReference type="InterPro" id="IPR033979">
    <property type="entry name" value="MINDY_domain"/>
</dbReference>
<evidence type="ECO:0000256" key="3">
    <source>
        <dbReference type="ARBA" id="ARBA00022670"/>
    </source>
</evidence>
<organism evidence="12 13">
    <name type="scientific">Erinaceus europaeus</name>
    <name type="common">Western European hedgehog</name>
    <dbReference type="NCBI Taxonomy" id="9365"/>
    <lineage>
        <taxon>Eukaryota</taxon>
        <taxon>Metazoa</taxon>
        <taxon>Chordata</taxon>
        <taxon>Craniata</taxon>
        <taxon>Vertebrata</taxon>
        <taxon>Euteleostomi</taxon>
        <taxon>Mammalia</taxon>
        <taxon>Eutheria</taxon>
        <taxon>Laurasiatheria</taxon>
        <taxon>Eulipotyphla</taxon>
        <taxon>Erinaceidae</taxon>
        <taxon>Erinaceinae</taxon>
        <taxon>Erinaceus</taxon>
    </lineage>
</organism>
<evidence type="ECO:0000256" key="5">
    <source>
        <dbReference type="ARBA" id="ARBA00022801"/>
    </source>
</evidence>
<feature type="domain" description="MINDY deubiquitinase" evidence="11">
    <location>
        <begin position="128"/>
        <end position="344"/>
    </location>
</feature>
<comment type="similarity">
    <text evidence="2 8">Belongs to the MINDY deubiquitinase family. FAM63 subfamily.</text>
</comment>
<feature type="compositionally biased region" description="Low complexity" evidence="9">
    <location>
        <begin position="60"/>
        <end position="76"/>
    </location>
</feature>